<dbReference type="Gene3D" id="3.90.1010.20">
    <property type="match status" value="1"/>
</dbReference>
<evidence type="ECO:0000256" key="1">
    <source>
        <dbReference type="ARBA" id="ARBA00001917"/>
    </source>
</evidence>
<dbReference type="InterPro" id="IPR050315">
    <property type="entry name" value="FAD-oxidoreductase_2"/>
</dbReference>
<accession>A0A2Z6IDZ2</accession>
<evidence type="ECO:0000256" key="6">
    <source>
        <dbReference type="SAM" id="SignalP"/>
    </source>
</evidence>
<evidence type="ECO:0000256" key="3">
    <source>
        <dbReference type="ARBA" id="ARBA00022630"/>
    </source>
</evidence>
<dbReference type="AlphaFoldDB" id="A0A2Z6IDZ2"/>
<dbReference type="Pfam" id="PF04205">
    <property type="entry name" value="FMN_bind"/>
    <property type="match status" value="1"/>
</dbReference>
<evidence type="ECO:0000259" key="7">
    <source>
        <dbReference type="SMART" id="SM00900"/>
    </source>
</evidence>
<dbReference type="Gene3D" id="3.50.50.60">
    <property type="entry name" value="FAD/NAD(P)-binding domain"/>
    <property type="match status" value="1"/>
</dbReference>
<sequence length="600" mass="62026">MIAKTMAALAVAALFSGSLAAATPTLKDGTYTGTGSGRNGEIAVELTVKAGKLATVNVVRHGETAGISDAALARVPAAIVAEQSAAVDAVTGATMTSDGIKAAVADAIRKAGGDPALFAVKKVGKKAAAKTIKENADIVVVGAGGSGISAAVRAETLGKSVILIEKMPTIGGATVLNAGTLIATGSRYQREVMKETKDSPELAAEDIFRVGKHKNDPVLVRMVTERVGGVVDWLIDDLKIPYGPAATQYPDHSANRQLGVTGRSVNYLNLMREKFLGMGGKLLLETRAQSFITDANGRVVGVKATDASGNTVELTSKAVILASGGFGADQTMLPPSMKNYLFYGVDGETGDGLKMARALNAGTINLDLVKMYPQGVETRPHHGLAATASSTDTMKASGAIYVNNLGKRFVDENAGLGVLTDATVAQPDSIAYIVMDKAAWEKYVAKSLEDKLVPDAAALDGWTKIVNNGRPVMAVSDSLEEAARTMGIDPKGLTETVAHWNAMVKAGKDTDFNRKLSGGLGVGPYHIVEQKVRYQTTLGGLKADAGLHILDTAGKVIPGLYGAGCVVGGANGADSMTAMMNSWAIVSGVVAAETAVKDLK</sequence>
<dbReference type="InterPro" id="IPR027477">
    <property type="entry name" value="Succ_DH/fumarate_Rdtase_cat_sf"/>
</dbReference>
<keyword evidence="3" id="KW-0285">Flavoprotein</keyword>
<evidence type="ECO:0000256" key="5">
    <source>
        <dbReference type="ARBA" id="ARBA00023002"/>
    </source>
</evidence>
<evidence type="ECO:0000313" key="9">
    <source>
        <dbReference type="Proteomes" id="UP000271003"/>
    </source>
</evidence>
<dbReference type="InterPro" id="IPR036188">
    <property type="entry name" value="FAD/NAD-bd_sf"/>
</dbReference>
<dbReference type="GO" id="GO:0016491">
    <property type="term" value="F:oxidoreductase activity"/>
    <property type="evidence" value="ECO:0007669"/>
    <property type="project" value="UniProtKB-KW"/>
</dbReference>
<feature type="signal peptide" evidence="6">
    <location>
        <begin position="1"/>
        <end position="21"/>
    </location>
</feature>
<gene>
    <name evidence="8" type="primary">sdhA_3</name>
    <name evidence="8" type="ORF">SUTMEG_17280</name>
</gene>
<evidence type="ECO:0000313" key="8">
    <source>
        <dbReference type="EMBL" id="BBF23837.1"/>
    </source>
</evidence>
<keyword evidence="5" id="KW-0560">Oxidoreductase</keyword>
<dbReference type="KEGG" id="sutt:SUTMEG_17280"/>
<reference evidence="8 9" key="1">
    <citation type="journal article" date="2018" name="Int. J. Syst. Evol. Microbiol.">
        <title>Mesosutterella multiformis gen. nov., sp. nov., a member of the family Sutterellaceae and Sutterella megalosphaeroides sp. nov., isolated from human faeces.</title>
        <authorList>
            <person name="Sakamoto M."/>
            <person name="Ikeyama N."/>
            <person name="Kunihiro T."/>
            <person name="Iino T."/>
            <person name="Yuki M."/>
            <person name="Ohkuma M."/>
        </authorList>
    </citation>
    <scope>NUCLEOTIDE SEQUENCE [LARGE SCALE GENOMIC DNA]</scope>
    <source>
        <strain evidence="8 9">6FBBBH3</strain>
    </source>
</reference>
<name>A0A2Z6IDZ2_9BURK</name>
<dbReference type="GO" id="GO:0008202">
    <property type="term" value="P:steroid metabolic process"/>
    <property type="evidence" value="ECO:0007669"/>
    <property type="project" value="UniProtKB-ARBA"/>
</dbReference>
<feature type="domain" description="FMN-binding" evidence="7">
    <location>
        <begin position="37"/>
        <end position="111"/>
    </location>
</feature>
<dbReference type="InterPro" id="IPR007329">
    <property type="entry name" value="FMN-bd"/>
</dbReference>
<dbReference type="SMART" id="SM00900">
    <property type="entry name" value="FMN_bind"/>
    <property type="match status" value="1"/>
</dbReference>
<keyword evidence="4" id="KW-0274">FAD</keyword>
<evidence type="ECO:0000256" key="2">
    <source>
        <dbReference type="ARBA" id="ARBA00001974"/>
    </source>
</evidence>
<comment type="cofactor">
    <cofactor evidence="1">
        <name>FMN</name>
        <dbReference type="ChEBI" id="CHEBI:58210"/>
    </cofactor>
</comment>
<proteinExistence type="predicted"/>
<dbReference type="GO" id="GO:0010181">
    <property type="term" value="F:FMN binding"/>
    <property type="evidence" value="ECO:0007669"/>
    <property type="project" value="InterPro"/>
</dbReference>
<dbReference type="GO" id="GO:0016020">
    <property type="term" value="C:membrane"/>
    <property type="evidence" value="ECO:0007669"/>
    <property type="project" value="InterPro"/>
</dbReference>
<keyword evidence="6" id="KW-0732">Signal</keyword>
<protein>
    <submittedName>
        <fullName evidence="8">Fumarate reductase flavoprotein subunit</fullName>
    </submittedName>
</protein>
<dbReference type="Proteomes" id="UP000271003">
    <property type="component" value="Chromosome"/>
</dbReference>
<dbReference type="SUPFAM" id="SSF56425">
    <property type="entry name" value="Succinate dehydrogenase/fumarate reductase flavoprotein, catalytic domain"/>
    <property type="match status" value="1"/>
</dbReference>
<dbReference type="InterPro" id="IPR003953">
    <property type="entry name" value="FAD-dep_OxRdtase_2_FAD-bd"/>
</dbReference>
<dbReference type="Gene3D" id="3.90.700.10">
    <property type="entry name" value="Succinate dehydrogenase/fumarate reductase flavoprotein, catalytic domain"/>
    <property type="match status" value="1"/>
</dbReference>
<dbReference type="RefSeq" id="WP_120177401.1">
    <property type="nucleotide sequence ID" value="NZ_AP018786.1"/>
</dbReference>
<dbReference type="PANTHER" id="PTHR43400">
    <property type="entry name" value="FUMARATE REDUCTASE"/>
    <property type="match status" value="1"/>
</dbReference>
<keyword evidence="9" id="KW-1185">Reference proteome</keyword>
<dbReference type="EMBL" id="AP018786">
    <property type="protein sequence ID" value="BBF23837.1"/>
    <property type="molecule type" value="Genomic_DNA"/>
</dbReference>
<dbReference type="Pfam" id="PF00890">
    <property type="entry name" value="FAD_binding_2"/>
    <property type="match status" value="1"/>
</dbReference>
<organism evidence="8 9">
    <name type="scientific">Sutterella megalosphaeroides</name>
    <dbReference type="NCBI Taxonomy" id="2494234"/>
    <lineage>
        <taxon>Bacteria</taxon>
        <taxon>Pseudomonadati</taxon>
        <taxon>Pseudomonadota</taxon>
        <taxon>Betaproteobacteria</taxon>
        <taxon>Burkholderiales</taxon>
        <taxon>Sutterellaceae</taxon>
        <taxon>Sutterella</taxon>
    </lineage>
</organism>
<comment type="cofactor">
    <cofactor evidence="2">
        <name>FAD</name>
        <dbReference type="ChEBI" id="CHEBI:57692"/>
    </cofactor>
</comment>
<feature type="chain" id="PRO_5016467640" evidence="6">
    <location>
        <begin position="22"/>
        <end position="600"/>
    </location>
</feature>
<dbReference type="OrthoDB" id="9806724at2"/>
<dbReference type="SUPFAM" id="SSF51905">
    <property type="entry name" value="FAD/NAD(P)-binding domain"/>
    <property type="match status" value="1"/>
</dbReference>
<dbReference type="PANTHER" id="PTHR43400:SF10">
    <property type="entry name" value="3-OXOSTEROID 1-DEHYDROGENASE"/>
    <property type="match status" value="1"/>
</dbReference>
<evidence type="ECO:0000256" key="4">
    <source>
        <dbReference type="ARBA" id="ARBA00022827"/>
    </source>
</evidence>